<sequence length="415" mass="46565">MSASLFYKTSQVHWIGWICQRIRGKRESIMIAFRARWNCSKLEDLEKRIESFRQQLVLGLLVTIRNFAMQSLDHEEAPLQRLDGVTQVPRPEQSAPAHALFQHLAHRGGLDNYATDSIRWKTLHSSTLNRVATGQGEMVSPPAIETSFNSSSCLRFLAQTARINDSLKSMKLTSAHLSGFSTKTVKQSIHGTILSNGASKAGSGKSTLMRFISQHPQLMKHLQVWSNGAPVTIASFYFWASGTAMQASSEGLLRPLLYQLLDQHKHIIPKLAPQTWEGTYLFGAPMPMVQADDLRRMLGFTVREVGKISRICLIIDGLDEFGGSTDDVLDTIEAFTSHYIKVCAAIRPWVAFEESFYQKPQLLLQNLTRQDMEDPRYEGTVVLGAFERASPTLRSNSRGILWTKLMVSSYGCVLL</sequence>
<evidence type="ECO:0000256" key="1">
    <source>
        <dbReference type="ARBA" id="ARBA00022737"/>
    </source>
</evidence>
<gene>
    <name evidence="3" type="ORF">QC762_0070830</name>
</gene>
<dbReference type="Pfam" id="PF24883">
    <property type="entry name" value="NPHP3_N"/>
    <property type="match status" value="1"/>
</dbReference>
<evidence type="ECO:0000313" key="3">
    <source>
        <dbReference type="EMBL" id="KAK4654943.1"/>
    </source>
</evidence>
<dbReference type="InterPro" id="IPR056884">
    <property type="entry name" value="NPHP3-like_N"/>
</dbReference>
<protein>
    <recommendedName>
        <fullName evidence="2">Nephrocystin 3-like N-terminal domain-containing protein</fullName>
    </recommendedName>
</protein>
<evidence type="ECO:0000313" key="4">
    <source>
        <dbReference type="Proteomes" id="UP001323405"/>
    </source>
</evidence>
<reference evidence="3 4" key="1">
    <citation type="journal article" date="2023" name="bioRxiv">
        <title>High-quality genome assemblies of four members of thePodospora anserinaspecies complex.</title>
        <authorList>
            <person name="Ament-Velasquez S.L."/>
            <person name="Vogan A.A."/>
            <person name="Wallerman O."/>
            <person name="Hartmann F."/>
            <person name="Gautier V."/>
            <person name="Silar P."/>
            <person name="Giraud T."/>
            <person name="Johannesson H."/>
        </authorList>
    </citation>
    <scope>NUCLEOTIDE SEQUENCE [LARGE SCALE GENOMIC DNA]</scope>
    <source>
        <strain evidence="3 4">CBS 415.72m</strain>
    </source>
</reference>
<dbReference type="EMBL" id="JAFFHA010000006">
    <property type="protein sequence ID" value="KAK4654943.1"/>
    <property type="molecule type" value="Genomic_DNA"/>
</dbReference>
<dbReference type="PANTHER" id="PTHR10039:SF5">
    <property type="entry name" value="NACHT DOMAIN-CONTAINING PROTEIN"/>
    <property type="match status" value="1"/>
</dbReference>
<keyword evidence="4" id="KW-1185">Reference proteome</keyword>
<comment type="caution">
    <text evidence="3">The sequence shown here is derived from an EMBL/GenBank/DDBJ whole genome shotgun (WGS) entry which is preliminary data.</text>
</comment>
<evidence type="ECO:0000259" key="2">
    <source>
        <dbReference type="Pfam" id="PF24883"/>
    </source>
</evidence>
<accession>A0ABR0GGU5</accession>
<keyword evidence="1" id="KW-0677">Repeat</keyword>
<proteinExistence type="predicted"/>
<feature type="domain" description="Nephrocystin 3-like N-terminal" evidence="2">
    <location>
        <begin position="200"/>
        <end position="338"/>
    </location>
</feature>
<organism evidence="3 4">
    <name type="scientific">Podospora pseudocomata</name>
    <dbReference type="NCBI Taxonomy" id="2093779"/>
    <lineage>
        <taxon>Eukaryota</taxon>
        <taxon>Fungi</taxon>
        <taxon>Dikarya</taxon>
        <taxon>Ascomycota</taxon>
        <taxon>Pezizomycotina</taxon>
        <taxon>Sordariomycetes</taxon>
        <taxon>Sordariomycetidae</taxon>
        <taxon>Sordariales</taxon>
        <taxon>Podosporaceae</taxon>
        <taxon>Podospora</taxon>
    </lineage>
</organism>
<dbReference type="Proteomes" id="UP001323405">
    <property type="component" value="Unassembled WGS sequence"/>
</dbReference>
<dbReference type="PANTHER" id="PTHR10039">
    <property type="entry name" value="AMELOGENIN"/>
    <property type="match status" value="1"/>
</dbReference>
<name>A0ABR0GGU5_9PEZI</name>
<dbReference type="GeneID" id="87903418"/>
<dbReference type="RefSeq" id="XP_062743918.1">
    <property type="nucleotide sequence ID" value="XM_062883737.1"/>
</dbReference>